<name>A0A0F4NMC4_9VIBR</name>
<evidence type="ECO:0000313" key="8">
    <source>
        <dbReference type="EMBL" id="KJY84315.1"/>
    </source>
</evidence>
<evidence type="ECO:0000313" key="9">
    <source>
        <dbReference type="Proteomes" id="UP000033673"/>
    </source>
</evidence>
<feature type="transmembrane region" description="Helical" evidence="6">
    <location>
        <begin position="403"/>
        <end position="429"/>
    </location>
</feature>
<keyword evidence="5 6" id="KW-0472">Membrane</keyword>
<gene>
    <name evidence="8" type="ORF">TW81_04525</name>
</gene>
<dbReference type="CDD" id="cd01115">
    <property type="entry name" value="SLC13_permease"/>
    <property type="match status" value="1"/>
</dbReference>
<feature type="transmembrane region" description="Helical" evidence="6">
    <location>
        <begin position="101"/>
        <end position="126"/>
    </location>
</feature>
<comment type="caution">
    <text evidence="8">The sequence shown here is derived from an EMBL/GenBank/DDBJ whole genome shotgun (WGS) entry which is preliminary data.</text>
</comment>
<dbReference type="GO" id="GO:0005886">
    <property type="term" value="C:plasma membrane"/>
    <property type="evidence" value="ECO:0007669"/>
    <property type="project" value="TreeGrafter"/>
</dbReference>
<feature type="transmembrane region" description="Helical" evidence="6">
    <location>
        <begin position="449"/>
        <end position="470"/>
    </location>
</feature>
<dbReference type="GO" id="GO:0005315">
    <property type="term" value="F:phosphate transmembrane transporter activity"/>
    <property type="evidence" value="ECO:0007669"/>
    <property type="project" value="TreeGrafter"/>
</dbReference>
<dbReference type="STRING" id="579748.TW81_04525"/>
<evidence type="ECO:0000256" key="2">
    <source>
        <dbReference type="ARBA" id="ARBA00022448"/>
    </source>
</evidence>
<feature type="domain" description="Citrate transporter-like" evidence="7">
    <location>
        <begin position="51"/>
        <end position="402"/>
    </location>
</feature>
<protein>
    <submittedName>
        <fullName evidence="8">Dihydroorotate dehydrogenase</fullName>
    </submittedName>
</protein>
<feature type="transmembrane region" description="Helical" evidence="6">
    <location>
        <begin position="37"/>
        <end position="55"/>
    </location>
</feature>
<dbReference type="Proteomes" id="UP000033673">
    <property type="component" value="Unassembled WGS sequence"/>
</dbReference>
<feature type="transmembrane region" description="Helical" evidence="6">
    <location>
        <begin position="146"/>
        <end position="175"/>
    </location>
</feature>
<dbReference type="InterPro" id="IPR004680">
    <property type="entry name" value="Cit_transptr-like_dom"/>
</dbReference>
<keyword evidence="2" id="KW-0813">Transport</keyword>
<evidence type="ECO:0000259" key="7">
    <source>
        <dbReference type="Pfam" id="PF03600"/>
    </source>
</evidence>
<dbReference type="Pfam" id="PF03600">
    <property type="entry name" value="CitMHS"/>
    <property type="match status" value="1"/>
</dbReference>
<dbReference type="PANTHER" id="PTHR10283">
    <property type="entry name" value="SOLUTE CARRIER FAMILY 13 MEMBER"/>
    <property type="match status" value="1"/>
</dbReference>
<evidence type="ECO:0000256" key="3">
    <source>
        <dbReference type="ARBA" id="ARBA00022692"/>
    </source>
</evidence>
<dbReference type="PANTHER" id="PTHR10283:SF92">
    <property type="entry name" value="LOW-AFFINITY PHOSPHATE TRANSPORTER PHO91"/>
    <property type="match status" value="1"/>
</dbReference>
<keyword evidence="4 6" id="KW-1133">Transmembrane helix</keyword>
<feature type="transmembrane region" description="Helical" evidence="6">
    <location>
        <begin position="329"/>
        <end position="356"/>
    </location>
</feature>
<organism evidence="8 9">
    <name type="scientific">Vibrio galatheae</name>
    <dbReference type="NCBI Taxonomy" id="579748"/>
    <lineage>
        <taxon>Bacteria</taxon>
        <taxon>Pseudomonadati</taxon>
        <taxon>Pseudomonadota</taxon>
        <taxon>Gammaproteobacteria</taxon>
        <taxon>Vibrionales</taxon>
        <taxon>Vibrionaceae</taxon>
        <taxon>Vibrio</taxon>
    </lineage>
</organism>
<dbReference type="EMBL" id="JXXV01000010">
    <property type="protein sequence ID" value="KJY84315.1"/>
    <property type="molecule type" value="Genomic_DNA"/>
</dbReference>
<comment type="subcellular location">
    <subcellularLocation>
        <location evidence="1">Membrane</location>
        <topology evidence="1">Multi-pass membrane protein</topology>
    </subcellularLocation>
</comment>
<dbReference type="OrthoDB" id="9766267at2"/>
<dbReference type="NCBIfam" id="TIGR00785">
    <property type="entry name" value="dass"/>
    <property type="match status" value="1"/>
</dbReference>
<feature type="transmembrane region" description="Helical" evidence="6">
    <location>
        <begin position="187"/>
        <end position="209"/>
    </location>
</feature>
<accession>A0A0F4NMC4</accession>
<reference evidence="8 9" key="1">
    <citation type="journal article" date="2015" name="BMC Genomics">
        <title>Genome mining reveals unlocked bioactive potential of marine Gram-negative bacteria.</title>
        <authorList>
            <person name="Machado H."/>
            <person name="Sonnenschein E.C."/>
            <person name="Melchiorsen J."/>
            <person name="Gram L."/>
        </authorList>
    </citation>
    <scope>NUCLEOTIDE SEQUENCE [LARGE SCALE GENOMIC DNA]</scope>
    <source>
        <strain evidence="8 9">S2757</strain>
    </source>
</reference>
<proteinExistence type="predicted"/>
<evidence type="ECO:0000256" key="4">
    <source>
        <dbReference type="ARBA" id="ARBA00022989"/>
    </source>
</evidence>
<keyword evidence="9" id="KW-1185">Reference proteome</keyword>
<feature type="transmembrane region" description="Helical" evidence="6">
    <location>
        <begin position="229"/>
        <end position="251"/>
    </location>
</feature>
<feature type="transmembrane region" description="Helical" evidence="6">
    <location>
        <begin position="298"/>
        <end position="317"/>
    </location>
</feature>
<keyword evidence="3 6" id="KW-0812">Transmembrane</keyword>
<dbReference type="RefSeq" id="WP_045954542.1">
    <property type="nucleotide sequence ID" value="NZ_JXXV01000010.1"/>
</dbReference>
<dbReference type="AlphaFoldDB" id="A0A0F4NMC4"/>
<evidence type="ECO:0000256" key="6">
    <source>
        <dbReference type="SAM" id="Phobius"/>
    </source>
</evidence>
<feature type="transmembrane region" description="Helical" evidence="6">
    <location>
        <begin position="272"/>
        <end position="292"/>
    </location>
</feature>
<dbReference type="PATRIC" id="fig|579748.3.peg.925"/>
<sequence length="471" mass="50311">MPKVDSGIIIKLLISFGLPIGVLFMPIDWIPIDDLTLIQHRLLAIFLLAALLWVLEPVPVFATSILIIALELVMISNKGLHVFRTPPQGHDLGELMNYTDIFSAFSSPIIILFMGGFALAIAASKYELDNNLARVLLKPFGHQPKFIMLGLMLITAVFSMFMSNTATTVMMLALLGPIVASAPKGDIGIKALVLCIPIAANTGGIATPIGTPPNAIALQYLTGENSIDFLSWMMMGVPFVIVQLTIAWFLLQKLFPSSQQTMTLKLDGQFQKSWRAIVVYATFAGTILLWMTTKLHGMNTYVVSIIPLAVFTLTGIMGKAELKLINWDVLWLVAGGIAIGIGLDKTGLAFALAHAIDYESLSPMAVVLSMSLVCWVMANFMSNTATANLLMPIAAAIGASMESLAAIGGLQGLLIVVAFSASLGMILPVSTPPNSLAYSTGLIESKDMAKSGVIIGIIGLSIVYAGTLLLT</sequence>
<dbReference type="InterPro" id="IPR001898">
    <property type="entry name" value="SLC13A/DASS"/>
</dbReference>
<evidence type="ECO:0000256" key="1">
    <source>
        <dbReference type="ARBA" id="ARBA00004141"/>
    </source>
</evidence>
<feature type="transmembrane region" description="Helical" evidence="6">
    <location>
        <begin position="6"/>
        <end position="25"/>
    </location>
</feature>
<evidence type="ECO:0000256" key="5">
    <source>
        <dbReference type="ARBA" id="ARBA00023136"/>
    </source>
</evidence>
<feature type="transmembrane region" description="Helical" evidence="6">
    <location>
        <begin position="362"/>
        <end position="382"/>
    </location>
</feature>